<protein>
    <submittedName>
        <fullName evidence="1">Uncharacterized protein</fullName>
    </submittedName>
</protein>
<proteinExistence type="predicted"/>
<accession>A0A917QKK2</accession>
<comment type="caution">
    <text evidence="1">The sequence shown here is derived from an EMBL/GenBank/DDBJ whole genome shotgun (WGS) entry which is preliminary data.</text>
</comment>
<dbReference type="AlphaFoldDB" id="A0A917QKK2"/>
<organism evidence="1 2">
    <name type="scientific">Salinarimonas ramus</name>
    <dbReference type="NCBI Taxonomy" id="690164"/>
    <lineage>
        <taxon>Bacteria</taxon>
        <taxon>Pseudomonadati</taxon>
        <taxon>Pseudomonadota</taxon>
        <taxon>Alphaproteobacteria</taxon>
        <taxon>Hyphomicrobiales</taxon>
        <taxon>Salinarimonadaceae</taxon>
        <taxon>Salinarimonas</taxon>
    </lineage>
</organism>
<reference evidence="1 2" key="1">
    <citation type="journal article" date="2014" name="Int. J. Syst. Evol. Microbiol.">
        <title>Complete genome sequence of Corynebacterium casei LMG S-19264T (=DSM 44701T), isolated from a smear-ripened cheese.</title>
        <authorList>
            <consortium name="US DOE Joint Genome Institute (JGI-PGF)"/>
            <person name="Walter F."/>
            <person name="Albersmeier A."/>
            <person name="Kalinowski J."/>
            <person name="Ruckert C."/>
        </authorList>
    </citation>
    <scope>NUCLEOTIDE SEQUENCE [LARGE SCALE GENOMIC DNA]</scope>
    <source>
        <strain evidence="1 2">CGMCC 1.9161</strain>
    </source>
</reference>
<keyword evidence="2" id="KW-1185">Reference proteome</keyword>
<gene>
    <name evidence="1" type="ORF">GCM10011322_46920</name>
</gene>
<dbReference type="Proteomes" id="UP000600449">
    <property type="component" value="Unassembled WGS sequence"/>
</dbReference>
<dbReference type="RefSeq" id="WP_188915721.1">
    <property type="nucleotide sequence ID" value="NZ_BMMF01000020.1"/>
</dbReference>
<evidence type="ECO:0000313" key="1">
    <source>
        <dbReference type="EMBL" id="GGK54758.1"/>
    </source>
</evidence>
<name>A0A917QKK2_9HYPH</name>
<sequence>MTRMRLGRLGLVFIMLFALPAIIVGAAGTSALAHASAWNGHAVGTAFVASDVRDACEHTGHERGDVCAVACAVSALPSMVMEVQPMGIGREGWAAITARIGGRSIGPEAEPPRGTTLA</sequence>
<dbReference type="EMBL" id="BMMF01000020">
    <property type="protein sequence ID" value="GGK54758.1"/>
    <property type="molecule type" value="Genomic_DNA"/>
</dbReference>
<evidence type="ECO:0000313" key="2">
    <source>
        <dbReference type="Proteomes" id="UP000600449"/>
    </source>
</evidence>